<comment type="caution">
    <text evidence="1">The sequence shown here is derived from an EMBL/GenBank/DDBJ whole genome shotgun (WGS) entry which is preliminary data.</text>
</comment>
<protein>
    <submittedName>
        <fullName evidence="1">Uncharacterized protein</fullName>
    </submittedName>
</protein>
<accession>A0A656IAG0</accession>
<gene>
    <name evidence="1" type="ORF">A673_04997</name>
</gene>
<organism evidence="1 2">
    <name type="scientific">Salmonella enteritidis (strain 2009K0958)</name>
    <dbReference type="NCBI Taxonomy" id="1192586"/>
    <lineage>
        <taxon>Bacteria</taxon>
        <taxon>Pseudomonadati</taxon>
        <taxon>Pseudomonadota</taxon>
        <taxon>Gammaproteobacteria</taxon>
        <taxon>Enterobacterales</taxon>
        <taxon>Enterobacteriaceae</taxon>
        <taxon>Salmonella</taxon>
    </lineage>
</organism>
<proteinExistence type="predicted"/>
<dbReference type="EMBL" id="ATFT01000174">
    <property type="protein sequence ID" value="EPI62836.1"/>
    <property type="molecule type" value="Genomic_DNA"/>
</dbReference>
<reference evidence="1 2" key="1">
    <citation type="submission" date="2013-04" db="EMBL/GenBank/DDBJ databases">
        <authorList>
            <person name="McClelland M."/>
            <person name="Porwollik S."/>
            <person name="Desai P."/>
            <person name="Cheng P."/>
            <person name="Wollam A."/>
            <person name="Pepin K."/>
            <person name="Palsikar V.B."/>
            <person name="Fulton L."/>
            <person name="Fulton R."/>
            <person name="Delehaunty K."/>
            <person name="Fronick C."/>
            <person name="Godfrey J."/>
            <person name="Waligorski J."/>
            <person name="Appelbaum E."/>
            <person name="Tomlinson C."/>
            <person name="Warren W."/>
            <person name="Sodergren E."/>
            <person name="Weinstock G."/>
            <person name="Wilson R.K."/>
        </authorList>
    </citation>
    <scope>NUCLEOTIDE SEQUENCE [LARGE SCALE GENOMIC DNA]</scope>
    <source>
        <strain evidence="1 2">2009K0958</strain>
    </source>
</reference>
<evidence type="ECO:0000313" key="2">
    <source>
        <dbReference type="Proteomes" id="UP000014535"/>
    </source>
</evidence>
<sequence length="41" mass="4540">MKYKKNKKIITYGDGDDFVNVAGIIVQHNTINVSAAEFIAL</sequence>
<evidence type="ECO:0000313" key="1">
    <source>
        <dbReference type="EMBL" id="EPI62836.1"/>
    </source>
</evidence>
<name>A0A656IAG0_SALE2</name>
<dbReference type="AlphaFoldDB" id="A0A656IAG0"/>
<dbReference type="Proteomes" id="UP000014535">
    <property type="component" value="Unassembled WGS sequence"/>
</dbReference>